<gene>
    <name evidence="1" type="ORF">CIT292_10625</name>
</gene>
<name>D4BK09_9ENTR</name>
<dbReference type="Proteomes" id="UP000003880">
    <property type="component" value="Unassembled WGS sequence"/>
</dbReference>
<evidence type="ECO:0000313" key="1">
    <source>
        <dbReference type="EMBL" id="EFE05652.1"/>
    </source>
</evidence>
<protein>
    <submittedName>
        <fullName evidence="1">Uncharacterized protein</fullName>
    </submittedName>
</protein>
<proteinExistence type="predicted"/>
<sequence length="46" mass="5462">MSVPSATEEKMRSYAKLYVHIKSTHFCNSMIYMIKYFHAFTFTAIH</sequence>
<organism evidence="1 2">
    <name type="scientific">Citrobacter youngae ATCC 29220</name>
    <dbReference type="NCBI Taxonomy" id="500640"/>
    <lineage>
        <taxon>Bacteria</taxon>
        <taxon>Pseudomonadati</taxon>
        <taxon>Pseudomonadota</taxon>
        <taxon>Gammaproteobacteria</taxon>
        <taxon>Enterobacterales</taxon>
        <taxon>Enterobacteriaceae</taxon>
        <taxon>Citrobacter</taxon>
        <taxon>Citrobacter freundii complex</taxon>
    </lineage>
</organism>
<dbReference type="HOGENOM" id="CLU_3181827_0_0_6"/>
<comment type="caution">
    <text evidence="1">The sequence shown here is derived from an EMBL/GenBank/DDBJ whole genome shotgun (WGS) entry which is preliminary data.</text>
</comment>
<dbReference type="EMBL" id="ABWL02000026">
    <property type="protein sequence ID" value="EFE05652.1"/>
    <property type="molecule type" value="Genomic_DNA"/>
</dbReference>
<evidence type="ECO:0000313" key="2">
    <source>
        <dbReference type="Proteomes" id="UP000003880"/>
    </source>
</evidence>
<reference evidence="1 2" key="1">
    <citation type="submission" date="2010-02" db="EMBL/GenBank/DDBJ databases">
        <authorList>
            <person name="Weinstock G."/>
            <person name="Sodergren E."/>
            <person name="Clifton S."/>
            <person name="Fulton L."/>
            <person name="Fulton B."/>
            <person name="Courtney L."/>
            <person name="Fronick C."/>
            <person name="Harrison M."/>
            <person name="Strong C."/>
            <person name="Farmer C."/>
            <person name="Delahaunty K."/>
            <person name="Markovic C."/>
            <person name="Hall O."/>
            <person name="Minx P."/>
            <person name="Tomlinson C."/>
            <person name="Mitreva M."/>
            <person name="Nelson J."/>
            <person name="Hou S."/>
            <person name="Wollam A."/>
            <person name="Pepin K.H."/>
            <person name="Johnson M."/>
            <person name="Bhonagiri V."/>
            <person name="Zhang X."/>
            <person name="Suruliraj S."/>
            <person name="Warren W."/>
            <person name="Chinwalla A."/>
            <person name="Mardis E.R."/>
            <person name="Wilson R.K."/>
        </authorList>
    </citation>
    <scope>NUCLEOTIDE SEQUENCE [LARGE SCALE GENOMIC DNA]</scope>
    <source>
        <strain evidence="1 2">ATCC 29220</strain>
    </source>
</reference>
<accession>D4BK09</accession>
<dbReference type="AlphaFoldDB" id="D4BK09"/>